<feature type="chain" id="PRO_5020476463" description="DUF1795 domain-containing protein" evidence="1">
    <location>
        <begin position="17"/>
        <end position="170"/>
    </location>
</feature>
<evidence type="ECO:0000256" key="1">
    <source>
        <dbReference type="SAM" id="SignalP"/>
    </source>
</evidence>
<evidence type="ECO:0008006" key="4">
    <source>
        <dbReference type="Google" id="ProtNLM"/>
    </source>
</evidence>
<proteinExistence type="predicted"/>
<accession>A0A4S8HS74</accession>
<dbReference type="OrthoDB" id="670066at2"/>
<keyword evidence="3" id="KW-1185">Reference proteome</keyword>
<protein>
    <recommendedName>
        <fullName evidence="4">DUF1795 domain-containing protein</fullName>
    </recommendedName>
</protein>
<gene>
    <name evidence="2" type="ORF">FAM09_16745</name>
</gene>
<reference evidence="2 3" key="1">
    <citation type="submission" date="2019-04" db="EMBL/GenBank/DDBJ databases">
        <title>Niastella caeni sp. nov., isolated from activated sludge.</title>
        <authorList>
            <person name="Sheng M."/>
        </authorList>
    </citation>
    <scope>NUCLEOTIDE SEQUENCE [LARGE SCALE GENOMIC DNA]</scope>
    <source>
        <strain evidence="2 3">HX-2-15</strain>
    </source>
</reference>
<evidence type="ECO:0000313" key="3">
    <source>
        <dbReference type="Proteomes" id="UP000306918"/>
    </source>
</evidence>
<dbReference type="RefSeq" id="WP_136578278.1">
    <property type="nucleotide sequence ID" value="NZ_STFF01000004.1"/>
</dbReference>
<dbReference type="EMBL" id="STFF01000004">
    <property type="protein sequence ID" value="THU38323.1"/>
    <property type="molecule type" value="Genomic_DNA"/>
</dbReference>
<feature type="signal peptide" evidence="1">
    <location>
        <begin position="1"/>
        <end position="16"/>
    </location>
</feature>
<dbReference type="AlphaFoldDB" id="A0A4S8HS74"/>
<dbReference type="Gene3D" id="3.40.1000.10">
    <property type="entry name" value="Mog1/PsbP, alpha/beta/alpha sandwich"/>
    <property type="match status" value="1"/>
</dbReference>
<sequence>MKILLACFLLAFQVCAAQTEWGSFKCEKYSISYPSAWSIDTSKNMGIDLFIFSKPEASTDKFRENVNVLASNVEGLHVTLDTFVKVSLKQIESMATDYKILESKLYKTGNKEYHKIEFTAKQGVFNLHFVQYYFATPLNVYTVTLTTELDKFDLYKPDGMKMLDSFVPIL</sequence>
<evidence type="ECO:0000313" key="2">
    <source>
        <dbReference type="EMBL" id="THU38323.1"/>
    </source>
</evidence>
<dbReference type="Proteomes" id="UP000306918">
    <property type="component" value="Unassembled WGS sequence"/>
</dbReference>
<keyword evidence="1" id="KW-0732">Signal</keyword>
<dbReference type="InterPro" id="IPR016123">
    <property type="entry name" value="Mog1/PsbP_a/b/a-sand"/>
</dbReference>
<dbReference type="SUPFAM" id="SSF55724">
    <property type="entry name" value="Mog1p/PsbP-like"/>
    <property type="match status" value="1"/>
</dbReference>
<comment type="caution">
    <text evidence="2">The sequence shown here is derived from an EMBL/GenBank/DDBJ whole genome shotgun (WGS) entry which is preliminary data.</text>
</comment>
<organism evidence="2 3">
    <name type="scientific">Niastella caeni</name>
    <dbReference type="NCBI Taxonomy" id="2569763"/>
    <lineage>
        <taxon>Bacteria</taxon>
        <taxon>Pseudomonadati</taxon>
        <taxon>Bacteroidota</taxon>
        <taxon>Chitinophagia</taxon>
        <taxon>Chitinophagales</taxon>
        <taxon>Chitinophagaceae</taxon>
        <taxon>Niastella</taxon>
    </lineage>
</organism>
<name>A0A4S8HS74_9BACT</name>